<protein>
    <submittedName>
        <fullName evidence="1">Uncharacterized protein</fullName>
    </submittedName>
</protein>
<name>A0ACC3BGT6_9EURO</name>
<dbReference type="Proteomes" id="UP001177260">
    <property type="component" value="Unassembled WGS sequence"/>
</dbReference>
<keyword evidence="2" id="KW-1185">Reference proteome</keyword>
<reference evidence="1 2" key="1">
    <citation type="journal article" date="2023" name="ACS Omega">
        <title>Identification of the Neoaspergillic Acid Biosynthesis Gene Cluster by Establishing an In Vitro CRISPR-Ribonucleoprotein Genetic System in Aspergillus melleus.</title>
        <authorList>
            <person name="Yuan B."/>
            <person name="Grau M.F."/>
            <person name="Murata R.M."/>
            <person name="Torok T."/>
            <person name="Venkateswaran K."/>
            <person name="Stajich J.E."/>
            <person name="Wang C.C.C."/>
        </authorList>
    </citation>
    <scope>NUCLEOTIDE SEQUENCE [LARGE SCALE GENOMIC DNA]</scope>
    <source>
        <strain evidence="1 2">IMV 1140</strain>
    </source>
</reference>
<evidence type="ECO:0000313" key="1">
    <source>
        <dbReference type="EMBL" id="KAK1150151.1"/>
    </source>
</evidence>
<proteinExistence type="predicted"/>
<evidence type="ECO:0000313" key="2">
    <source>
        <dbReference type="Proteomes" id="UP001177260"/>
    </source>
</evidence>
<accession>A0ACC3BGT6</accession>
<gene>
    <name evidence="1" type="ORF">N8T08_000050</name>
</gene>
<dbReference type="EMBL" id="JAOPJF010000001">
    <property type="protein sequence ID" value="KAK1150151.1"/>
    <property type="molecule type" value="Genomic_DNA"/>
</dbReference>
<organism evidence="1 2">
    <name type="scientific">Aspergillus melleus</name>
    <dbReference type="NCBI Taxonomy" id="138277"/>
    <lineage>
        <taxon>Eukaryota</taxon>
        <taxon>Fungi</taxon>
        <taxon>Dikarya</taxon>
        <taxon>Ascomycota</taxon>
        <taxon>Pezizomycotina</taxon>
        <taxon>Eurotiomycetes</taxon>
        <taxon>Eurotiomycetidae</taxon>
        <taxon>Eurotiales</taxon>
        <taxon>Aspergillaceae</taxon>
        <taxon>Aspergillus</taxon>
        <taxon>Aspergillus subgen. Circumdati</taxon>
    </lineage>
</organism>
<comment type="caution">
    <text evidence="1">The sequence shown here is derived from an EMBL/GenBank/DDBJ whole genome shotgun (WGS) entry which is preliminary data.</text>
</comment>
<sequence length="213" mass="24525">MNESPQRVKVPPFAGLSQALPVLSNEQYAQDHRPSPSTQADNLPQKTNIDLPKIPILKGQDNFASWIYYVQAALDAWDLTQLINPNLRRPDPTIAGYVLWRKWALRVSSWLRLHISEEVVRHLLLVHKPNMYPDELICTVSQLLFSTLPDVSGDNVFLLPKRENFYTRSQYVQTLWARKLYSVAQHREVNLFKMSLFMLAAMDNEIPITVAAE</sequence>